<dbReference type="EMBL" id="JABFCZ010000003">
    <property type="protein sequence ID" value="MBD1545232.1"/>
    <property type="molecule type" value="Genomic_DNA"/>
</dbReference>
<sequence>MPHSWNSLRRTLLRRVLAPVTVLGLVSVTVQGPASACPLALIIAMDGSSSVDAREHALQLQGLAHALQDPEVVDAISSVGGIWFSSFEWSGRYQQVMQVDWSFLDGEESAKAAAAKLARSGRSFNEFPTALGYALGYAAIHLNKVPEKCARRVIDVAGDGVNNEGFGPASAYHAFPFEGIVVNGLAIKGAKPDPVAYYRHSVIRGPGSFVEVANNFDDYASAMKRKLLREVGTSYYTELQPRKGVQDLR</sequence>
<dbReference type="InterPro" id="IPR010607">
    <property type="entry name" value="DUF1194"/>
</dbReference>
<gene>
    <name evidence="1" type="ORF">HK439_03085</name>
</gene>
<dbReference type="SUPFAM" id="SSF53300">
    <property type="entry name" value="vWA-like"/>
    <property type="match status" value="1"/>
</dbReference>
<accession>A0A926NPZ0</accession>
<name>A0A926NPZ0_9HYPH</name>
<comment type="caution">
    <text evidence="1">The sequence shown here is derived from an EMBL/GenBank/DDBJ whole genome shotgun (WGS) entry which is preliminary data.</text>
</comment>
<dbReference type="InterPro" id="IPR036465">
    <property type="entry name" value="vWFA_dom_sf"/>
</dbReference>
<proteinExistence type="predicted"/>
<dbReference type="Proteomes" id="UP000598467">
    <property type="component" value="Unassembled WGS sequence"/>
</dbReference>
<dbReference type="Gene3D" id="3.40.50.410">
    <property type="entry name" value="von Willebrand factor, type A domain"/>
    <property type="match status" value="1"/>
</dbReference>
<evidence type="ECO:0000313" key="2">
    <source>
        <dbReference type="Proteomes" id="UP000598467"/>
    </source>
</evidence>
<organism evidence="1 2">
    <name type="scientific">Roseibium aggregatum</name>
    <dbReference type="NCBI Taxonomy" id="187304"/>
    <lineage>
        <taxon>Bacteria</taxon>
        <taxon>Pseudomonadati</taxon>
        <taxon>Pseudomonadota</taxon>
        <taxon>Alphaproteobacteria</taxon>
        <taxon>Hyphomicrobiales</taxon>
        <taxon>Stappiaceae</taxon>
        <taxon>Roseibium</taxon>
    </lineage>
</organism>
<reference evidence="1" key="1">
    <citation type="submission" date="2020-05" db="EMBL/GenBank/DDBJ databases">
        <title>Identification of trans-AT polyketide cluster in two marine bacteria, producers of a novel glutaramide-containing polyketide sesbanimide D and analogs.</title>
        <authorList>
            <person name="Kacar D."/>
            <person name="Rodriguez P."/>
            <person name="Canedo L."/>
            <person name="Gonzalez E."/>
            <person name="Galan B."/>
            <person name="De La Calle F."/>
            <person name="Garcia J.L."/>
        </authorList>
    </citation>
    <scope>NUCLEOTIDE SEQUENCE</scope>
    <source>
        <strain evidence="1">PHM038</strain>
    </source>
</reference>
<evidence type="ECO:0000313" key="1">
    <source>
        <dbReference type="EMBL" id="MBD1545232.1"/>
    </source>
</evidence>
<protein>
    <submittedName>
        <fullName evidence="1">DUF1194 domain-containing protein</fullName>
    </submittedName>
</protein>
<dbReference type="Pfam" id="PF06707">
    <property type="entry name" value="DUF1194"/>
    <property type="match status" value="1"/>
</dbReference>
<dbReference type="AlphaFoldDB" id="A0A926NPZ0"/>